<dbReference type="CDD" id="cd15421">
    <property type="entry name" value="7tmA_OR2T-like"/>
    <property type="match status" value="1"/>
</dbReference>
<dbReference type="Pfam" id="PF13853">
    <property type="entry name" value="7tm_4"/>
    <property type="match status" value="2"/>
</dbReference>
<evidence type="ECO:0000256" key="11">
    <source>
        <dbReference type="SAM" id="Phobius"/>
    </source>
</evidence>
<name>A0AAW0HL61_MYOGA</name>
<sequence>PQVLVHFLAKRKTISFAGCSTQIVVLLLVGCTECALLAVMSYDRYVAVCKPLHYSTIMTHWICVQLAAGSWASGAFVSMVDTTFTLRLPYRGNNVINHFFCEPPALLKLASADTYSTEMAIFAMGVIILLAPVSLILISYWNIVSTVIQMQSGEGRLKVFSTCGSHLLVVVLFYGSAIFAYMRPNSKTMNEKDKMISVFYSAVTPMLNPIIYSLRNKDRLLRMELWNSTLGSGFILVGILDGSGSPELLCATVTVLYTLALTSNGLLLLVITVDARLHVPMYLLLRQLSLIDLLFTSVVTPKAVMDFILRDNTISFGGCALQMTLALMLGSTEDLLLAFMAYDRYVAICHPLNYMIFMSPRICCLVVATSWILASLTAVGHTVYTMHFPFCMSQEIRHLLCEILPLLKLSCVDTSQYKLLVYVTGVTFLLLPLSAIVTSYTLILFTVLHMPSNEGKKKALVTCLSHLTVVGMFYGAATFMYVLPSSLHNTKQDNIISVFYTIVTPALNPLIYSLRNKEVIGALRRVLGRYILPAHPTV</sequence>
<keyword evidence="4 11" id="KW-0812">Transmembrane</keyword>
<gene>
    <name evidence="13" type="ORF">U0070_023773</name>
</gene>
<accession>A0AAW0HL61</accession>
<evidence type="ECO:0000313" key="13">
    <source>
        <dbReference type="EMBL" id="KAK7803545.1"/>
    </source>
</evidence>
<dbReference type="Gene3D" id="1.20.1070.10">
    <property type="entry name" value="Rhodopsin 7-helix transmembrane proteins"/>
    <property type="match status" value="2"/>
</dbReference>
<dbReference type="GO" id="GO:0005886">
    <property type="term" value="C:plasma membrane"/>
    <property type="evidence" value="ECO:0007669"/>
    <property type="project" value="UniProtKB-SubCell"/>
</dbReference>
<evidence type="ECO:0000256" key="2">
    <source>
        <dbReference type="ARBA" id="ARBA00022475"/>
    </source>
</evidence>
<feature type="transmembrane region" description="Helical" evidence="11">
    <location>
        <begin position="225"/>
        <end position="242"/>
    </location>
</feature>
<dbReference type="EMBL" id="JBBHLL010000413">
    <property type="protein sequence ID" value="KAK7803545.1"/>
    <property type="molecule type" value="Genomic_DNA"/>
</dbReference>
<dbReference type="FunFam" id="1.20.1070.10:FF:000005">
    <property type="entry name" value="Olfactory receptor"/>
    <property type="match status" value="1"/>
</dbReference>
<evidence type="ECO:0000313" key="14">
    <source>
        <dbReference type="Proteomes" id="UP001488838"/>
    </source>
</evidence>
<evidence type="ECO:0000256" key="5">
    <source>
        <dbReference type="ARBA" id="ARBA00022725"/>
    </source>
</evidence>
<evidence type="ECO:0000256" key="10">
    <source>
        <dbReference type="ARBA" id="ARBA00023224"/>
    </source>
</evidence>
<keyword evidence="14" id="KW-1185">Reference proteome</keyword>
<keyword evidence="10" id="KW-0807">Transducer</keyword>
<feature type="domain" description="G-protein coupled receptors family 1 profile" evidence="12">
    <location>
        <begin position="263"/>
        <end position="512"/>
    </location>
</feature>
<keyword evidence="7" id="KW-0297">G-protein coupled receptor</keyword>
<reference evidence="13 14" key="1">
    <citation type="journal article" date="2023" name="bioRxiv">
        <title>Conserved and derived expression patterns and positive selection on dental genes reveal complex evolutionary context of ever-growing rodent molars.</title>
        <authorList>
            <person name="Calamari Z.T."/>
            <person name="Song A."/>
            <person name="Cohen E."/>
            <person name="Akter M."/>
            <person name="Roy R.D."/>
            <person name="Hallikas O."/>
            <person name="Christensen M.M."/>
            <person name="Li P."/>
            <person name="Marangoni P."/>
            <person name="Jernvall J."/>
            <person name="Klein O.D."/>
        </authorList>
    </citation>
    <scope>NUCLEOTIDE SEQUENCE [LARGE SCALE GENOMIC DNA]</scope>
    <source>
        <strain evidence="13">V071</strain>
    </source>
</reference>
<evidence type="ECO:0000256" key="9">
    <source>
        <dbReference type="ARBA" id="ARBA00023170"/>
    </source>
</evidence>
<evidence type="ECO:0000256" key="1">
    <source>
        <dbReference type="ARBA" id="ARBA00004651"/>
    </source>
</evidence>
<keyword evidence="8 11" id="KW-0472">Membrane</keyword>
<organism evidence="13 14">
    <name type="scientific">Myodes glareolus</name>
    <name type="common">Bank vole</name>
    <name type="synonym">Clethrionomys glareolus</name>
    <dbReference type="NCBI Taxonomy" id="447135"/>
    <lineage>
        <taxon>Eukaryota</taxon>
        <taxon>Metazoa</taxon>
        <taxon>Chordata</taxon>
        <taxon>Craniata</taxon>
        <taxon>Vertebrata</taxon>
        <taxon>Euteleostomi</taxon>
        <taxon>Mammalia</taxon>
        <taxon>Eutheria</taxon>
        <taxon>Euarchontoglires</taxon>
        <taxon>Glires</taxon>
        <taxon>Rodentia</taxon>
        <taxon>Myomorpha</taxon>
        <taxon>Muroidea</taxon>
        <taxon>Cricetidae</taxon>
        <taxon>Arvicolinae</taxon>
        <taxon>Myodes</taxon>
    </lineage>
</organism>
<dbReference type="GO" id="GO:0004984">
    <property type="term" value="F:olfactory receptor activity"/>
    <property type="evidence" value="ECO:0007669"/>
    <property type="project" value="InterPro"/>
</dbReference>
<comment type="subcellular location">
    <subcellularLocation>
        <location evidence="1">Cell membrane</location>
        <topology evidence="1">Multi-pass membrane protein</topology>
    </subcellularLocation>
</comment>
<feature type="transmembrane region" description="Helical" evidence="11">
    <location>
        <begin position="419"/>
        <end position="447"/>
    </location>
</feature>
<feature type="transmembrane region" description="Helical" evidence="11">
    <location>
        <begin position="159"/>
        <end position="182"/>
    </location>
</feature>
<dbReference type="InterPro" id="IPR000276">
    <property type="entry name" value="GPCR_Rhodpsn"/>
</dbReference>
<dbReference type="AlphaFoldDB" id="A0AAW0HL61"/>
<dbReference type="GO" id="GO:0004930">
    <property type="term" value="F:G protein-coupled receptor activity"/>
    <property type="evidence" value="ECO:0007669"/>
    <property type="project" value="UniProtKB-KW"/>
</dbReference>
<dbReference type="PROSITE" id="PS50262">
    <property type="entry name" value="G_PROTEIN_RECEP_F1_2"/>
    <property type="match status" value="2"/>
</dbReference>
<protein>
    <recommendedName>
        <fullName evidence="12">G-protein coupled receptors family 1 profile domain-containing protein</fullName>
    </recommendedName>
</protein>
<evidence type="ECO:0000256" key="7">
    <source>
        <dbReference type="ARBA" id="ARBA00023040"/>
    </source>
</evidence>
<comment type="caution">
    <text evidence="13">The sequence shown here is derived from an EMBL/GenBank/DDBJ whole genome shotgun (WGS) entry which is preliminary data.</text>
</comment>
<keyword evidence="3" id="KW-0716">Sensory transduction</keyword>
<evidence type="ECO:0000259" key="12">
    <source>
        <dbReference type="PROSITE" id="PS50262"/>
    </source>
</evidence>
<dbReference type="PRINTS" id="PR00237">
    <property type="entry name" value="GPCRRHODOPSN"/>
</dbReference>
<dbReference type="Proteomes" id="UP001488838">
    <property type="component" value="Unassembled WGS sequence"/>
</dbReference>
<feature type="transmembrane region" description="Helical" evidence="11">
    <location>
        <begin position="283"/>
        <end position="300"/>
    </location>
</feature>
<proteinExistence type="predicted"/>
<dbReference type="InterPro" id="IPR000725">
    <property type="entry name" value="Olfact_rcpt"/>
</dbReference>
<evidence type="ECO:0000256" key="8">
    <source>
        <dbReference type="ARBA" id="ARBA00023136"/>
    </source>
</evidence>
<keyword evidence="2" id="KW-1003">Cell membrane</keyword>
<feature type="transmembrane region" description="Helical" evidence="11">
    <location>
        <begin position="320"/>
        <end position="342"/>
    </location>
</feature>
<feature type="transmembrane region" description="Helical" evidence="11">
    <location>
        <begin position="61"/>
        <end position="80"/>
    </location>
</feature>
<feature type="transmembrane region" description="Helical" evidence="11">
    <location>
        <begin position="119"/>
        <end position="138"/>
    </location>
</feature>
<keyword evidence="9" id="KW-0675">Receptor</keyword>
<dbReference type="SUPFAM" id="SSF81321">
    <property type="entry name" value="Family A G protein-coupled receptor-like"/>
    <property type="match status" value="2"/>
</dbReference>
<evidence type="ECO:0000256" key="4">
    <source>
        <dbReference type="ARBA" id="ARBA00022692"/>
    </source>
</evidence>
<dbReference type="PRINTS" id="PR00245">
    <property type="entry name" value="OLFACTORYR"/>
</dbReference>
<feature type="transmembrane region" description="Helical" evidence="11">
    <location>
        <begin position="495"/>
        <end position="514"/>
    </location>
</feature>
<feature type="transmembrane region" description="Helical" evidence="11">
    <location>
        <begin position="248"/>
        <end position="271"/>
    </location>
</feature>
<feature type="transmembrane region" description="Helical" evidence="11">
    <location>
        <begin position="362"/>
        <end position="384"/>
    </location>
</feature>
<dbReference type="FunFam" id="1.20.1070.10:FF:000008">
    <property type="entry name" value="Olfactory receptor"/>
    <property type="match status" value="1"/>
</dbReference>
<keyword evidence="5" id="KW-0552">Olfaction</keyword>
<feature type="transmembrane region" description="Helical" evidence="11">
    <location>
        <begin position="459"/>
        <end position="483"/>
    </location>
</feature>
<feature type="non-terminal residue" evidence="13">
    <location>
        <position position="1"/>
    </location>
</feature>
<feature type="transmembrane region" description="Helical" evidence="11">
    <location>
        <begin position="14"/>
        <end position="40"/>
    </location>
</feature>
<evidence type="ECO:0000256" key="6">
    <source>
        <dbReference type="ARBA" id="ARBA00022989"/>
    </source>
</evidence>
<dbReference type="InterPro" id="IPR017452">
    <property type="entry name" value="GPCR_Rhodpsn_7TM"/>
</dbReference>
<dbReference type="PANTHER" id="PTHR26453">
    <property type="entry name" value="OLFACTORY RECEPTOR"/>
    <property type="match status" value="1"/>
</dbReference>
<feature type="domain" description="G-protein coupled receptors family 1 profile" evidence="12">
    <location>
        <begin position="1"/>
        <end position="212"/>
    </location>
</feature>
<evidence type="ECO:0000256" key="3">
    <source>
        <dbReference type="ARBA" id="ARBA00022606"/>
    </source>
</evidence>
<keyword evidence="6 11" id="KW-1133">Transmembrane helix</keyword>